<gene>
    <name evidence="12" type="ORF">EJQ19_04465</name>
</gene>
<reference evidence="12 13" key="1">
    <citation type="submission" date="2018-12" db="EMBL/GenBank/DDBJ databases">
        <title>Bacillus ochoae sp. nov., Paenibacillus whitsoniae sp. nov., Paenibacillus spiritus sp. nov. Isolated from the Mars Exploration Rover during spacecraft assembly.</title>
        <authorList>
            <person name="Seuylemezian A."/>
            <person name="Vaishampayan P."/>
        </authorList>
    </citation>
    <scope>NUCLEOTIDE SEQUENCE [LARGE SCALE GENOMIC DNA]</scope>
    <source>
        <strain evidence="12 13">MER 54</strain>
    </source>
</reference>
<protein>
    <recommendedName>
        <fullName evidence="14">Copper resistance protein CopC</fullName>
    </recommendedName>
</protein>
<sequence length="541" mass="60367">MSFKSMDRSPPAMHVSQRIVKILLFMMMLFVVCAKPGYAHSTLVDASPPANSSLTESPDHIRLLFNERLEKELFEIKVLDKNGRPTTKQAAEMSLDQKEISLQLPTLSEGIYTVSYKIISADGHPVKGSYVFMMGSAGSVSPDGQAGLEIGGGLSLHLSLLQAAMYGARFLFYVSFLTVIGWMFWRLITPPAPSDVLIRMQKRWDFYLQLLFAAAFLLLMAAQLPELLISPDLQSFRELLTGTRIGHSWLFTLGLIAVGFFVNGRSKVLTWGWVLLLPAAKVLNGHAMSFEPVTQLAQLNYLHLLFASIWTGGIVFVLLHWRKHQETVQHFLPRFSSLALLSIVVLTLSGVCFALGILPKWTYVLYTQWGKLLLVKSVLVIVVCAIGGILRYRMKKKAAQALWTFIKIDAALILLIVLIVGIFTYLNPLPMNSPLVWQEKSEKGDFRMQVSPHSPGVNTITITAHGPVDAPVPKDVRLFIQNVDDSSVAPIEVPLERASSDPSQFSVKGPFLPFAGKWNFELRVMDRNDDETVYDKASLVY</sequence>
<accession>A0A3S0BY98</accession>
<evidence type="ECO:0000256" key="8">
    <source>
        <dbReference type="ARBA" id="ARBA00023136"/>
    </source>
</evidence>
<feature type="transmembrane region" description="Helical" evidence="9">
    <location>
        <begin position="301"/>
        <end position="319"/>
    </location>
</feature>
<dbReference type="SUPFAM" id="SSF81296">
    <property type="entry name" value="E set domains"/>
    <property type="match status" value="1"/>
</dbReference>
<dbReference type="GO" id="GO:0005886">
    <property type="term" value="C:plasma membrane"/>
    <property type="evidence" value="ECO:0007669"/>
    <property type="project" value="UniProtKB-SubCell"/>
</dbReference>
<keyword evidence="3 9" id="KW-0812">Transmembrane</keyword>
<dbReference type="EMBL" id="RXHU01000014">
    <property type="protein sequence ID" value="RTE10992.1"/>
    <property type="molecule type" value="Genomic_DNA"/>
</dbReference>
<keyword evidence="7" id="KW-0186">Copper</keyword>
<dbReference type="GO" id="GO:0005507">
    <property type="term" value="F:copper ion binding"/>
    <property type="evidence" value="ECO:0007669"/>
    <property type="project" value="InterPro"/>
</dbReference>
<dbReference type="Proteomes" id="UP000276128">
    <property type="component" value="Unassembled WGS sequence"/>
</dbReference>
<keyword evidence="4" id="KW-0479">Metal-binding</keyword>
<evidence type="ECO:0000256" key="7">
    <source>
        <dbReference type="ARBA" id="ARBA00023008"/>
    </source>
</evidence>
<feature type="transmembrane region" description="Helical" evidence="9">
    <location>
        <begin position="166"/>
        <end position="185"/>
    </location>
</feature>
<dbReference type="GO" id="GO:0046688">
    <property type="term" value="P:response to copper ion"/>
    <property type="evidence" value="ECO:0007669"/>
    <property type="project" value="InterPro"/>
</dbReference>
<feature type="transmembrane region" description="Helical" evidence="9">
    <location>
        <begin position="206"/>
        <end position="225"/>
    </location>
</feature>
<evidence type="ECO:0000313" key="12">
    <source>
        <dbReference type="EMBL" id="RTE10992.1"/>
    </source>
</evidence>
<evidence type="ECO:0000313" key="13">
    <source>
        <dbReference type="Proteomes" id="UP000276128"/>
    </source>
</evidence>
<feature type="transmembrane region" description="Helical" evidence="9">
    <location>
        <begin position="402"/>
        <end position="426"/>
    </location>
</feature>
<evidence type="ECO:0000256" key="6">
    <source>
        <dbReference type="ARBA" id="ARBA00022989"/>
    </source>
</evidence>
<evidence type="ECO:0000256" key="4">
    <source>
        <dbReference type="ARBA" id="ARBA00022723"/>
    </source>
</evidence>
<dbReference type="OrthoDB" id="2353937at2"/>
<comment type="subcellular location">
    <subcellularLocation>
        <location evidence="1">Cell membrane</location>
        <topology evidence="1">Multi-pass membrane protein</topology>
    </subcellularLocation>
</comment>
<dbReference type="InterPro" id="IPR014756">
    <property type="entry name" value="Ig_E-set"/>
</dbReference>
<dbReference type="AlphaFoldDB" id="A0A3S0BY98"/>
<feature type="domain" description="CopC" evidence="10">
    <location>
        <begin position="40"/>
        <end position="133"/>
    </location>
</feature>
<comment type="caution">
    <text evidence="12">The sequence shown here is derived from an EMBL/GenBank/DDBJ whole genome shotgun (WGS) entry which is preliminary data.</text>
</comment>
<evidence type="ECO:0000256" key="1">
    <source>
        <dbReference type="ARBA" id="ARBA00004651"/>
    </source>
</evidence>
<keyword evidence="6 9" id="KW-1133">Transmembrane helix</keyword>
<feature type="transmembrane region" description="Helical" evidence="9">
    <location>
        <begin position="269"/>
        <end position="289"/>
    </location>
</feature>
<evidence type="ECO:0000259" key="11">
    <source>
        <dbReference type="Pfam" id="PF05425"/>
    </source>
</evidence>
<keyword evidence="13" id="KW-1185">Reference proteome</keyword>
<keyword evidence="8 9" id="KW-0472">Membrane</keyword>
<dbReference type="Pfam" id="PF04234">
    <property type="entry name" value="CopC"/>
    <property type="match status" value="1"/>
</dbReference>
<evidence type="ECO:0008006" key="14">
    <source>
        <dbReference type="Google" id="ProtNLM"/>
    </source>
</evidence>
<proteinExistence type="predicted"/>
<dbReference type="InterPro" id="IPR014755">
    <property type="entry name" value="Cu-Rt/internalin_Ig-like"/>
</dbReference>
<feature type="transmembrane region" description="Helical" evidence="9">
    <location>
        <begin position="245"/>
        <end position="262"/>
    </location>
</feature>
<dbReference type="InterPro" id="IPR007348">
    <property type="entry name" value="CopC_dom"/>
</dbReference>
<evidence type="ECO:0000259" key="10">
    <source>
        <dbReference type="Pfam" id="PF04234"/>
    </source>
</evidence>
<evidence type="ECO:0000256" key="3">
    <source>
        <dbReference type="ARBA" id="ARBA00022692"/>
    </source>
</evidence>
<keyword evidence="2" id="KW-1003">Cell membrane</keyword>
<keyword evidence="5" id="KW-0732">Signal</keyword>
<evidence type="ECO:0000256" key="9">
    <source>
        <dbReference type="SAM" id="Phobius"/>
    </source>
</evidence>
<name>A0A3S0BY98_9BACL</name>
<dbReference type="InterPro" id="IPR032694">
    <property type="entry name" value="CopC/D"/>
</dbReference>
<evidence type="ECO:0000256" key="5">
    <source>
        <dbReference type="ARBA" id="ARBA00022729"/>
    </source>
</evidence>
<evidence type="ECO:0000256" key="2">
    <source>
        <dbReference type="ARBA" id="ARBA00022475"/>
    </source>
</evidence>
<dbReference type="Gene3D" id="2.60.40.1220">
    <property type="match status" value="1"/>
</dbReference>
<organism evidence="12 13">
    <name type="scientific">Paenibacillus whitsoniae</name>
    <dbReference type="NCBI Taxonomy" id="2496558"/>
    <lineage>
        <taxon>Bacteria</taxon>
        <taxon>Bacillati</taxon>
        <taxon>Bacillota</taxon>
        <taxon>Bacilli</taxon>
        <taxon>Bacillales</taxon>
        <taxon>Paenibacillaceae</taxon>
        <taxon>Paenibacillus</taxon>
    </lineage>
</organism>
<dbReference type="Pfam" id="PF05425">
    <property type="entry name" value="CopD"/>
    <property type="match status" value="1"/>
</dbReference>
<feature type="transmembrane region" description="Helical" evidence="9">
    <location>
        <begin position="331"/>
        <end position="357"/>
    </location>
</feature>
<feature type="domain" description="Copper resistance protein D" evidence="11">
    <location>
        <begin position="330"/>
        <end position="422"/>
    </location>
</feature>
<dbReference type="GO" id="GO:0042597">
    <property type="term" value="C:periplasmic space"/>
    <property type="evidence" value="ECO:0007669"/>
    <property type="project" value="InterPro"/>
</dbReference>
<feature type="transmembrane region" description="Helical" evidence="9">
    <location>
        <begin position="369"/>
        <end position="390"/>
    </location>
</feature>
<dbReference type="PANTHER" id="PTHR34820:SF4">
    <property type="entry name" value="INNER MEMBRANE PROTEIN YEBZ"/>
    <property type="match status" value="1"/>
</dbReference>
<dbReference type="InterPro" id="IPR008457">
    <property type="entry name" value="Cu-R_CopD_dom"/>
</dbReference>
<dbReference type="GO" id="GO:0006825">
    <property type="term" value="P:copper ion transport"/>
    <property type="evidence" value="ECO:0007669"/>
    <property type="project" value="InterPro"/>
</dbReference>
<dbReference type="PANTHER" id="PTHR34820">
    <property type="entry name" value="INNER MEMBRANE PROTEIN YEBZ"/>
    <property type="match status" value="1"/>
</dbReference>